<dbReference type="PANTHER" id="PTHR30352:SF5">
    <property type="entry name" value="PYRUVATE FORMATE-LYASE 1-ACTIVATING ENZYME"/>
    <property type="match status" value="1"/>
</dbReference>
<evidence type="ECO:0000256" key="2">
    <source>
        <dbReference type="ARBA" id="ARBA00022485"/>
    </source>
</evidence>
<gene>
    <name evidence="7" type="ORF">HNLOENAD_00026</name>
</gene>
<evidence type="ECO:0000256" key="1">
    <source>
        <dbReference type="ARBA" id="ARBA00001966"/>
    </source>
</evidence>
<evidence type="ECO:0000313" key="7">
    <source>
        <dbReference type="EMBL" id="QNO53226.1"/>
    </source>
</evidence>
<keyword evidence="5" id="KW-0408">Iron</keyword>
<dbReference type="EMBL" id="MT631534">
    <property type="protein sequence ID" value="QNO53226.1"/>
    <property type="molecule type" value="Genomic_DNA"/>
</dbReference>
<dbReference type="SUPFAM" id="SSF102114">
    <property type="entry name" value="Radical SAM enzymes"/>
    <property type="match status" value="1"/>
</dbReference>
<name>A0A7G9YYZ2_9EURY</name>
<evidence type="ECO:0000256" key="4">
    <source>
        <dbReference type="ARBA" id="ARBA00022723"/>
    </source>
</evidence>
<keyword evidence="4" id="KW-0479">Metal-binding</keyword>
<comment type="cofactor">
    <cofactor evidence="1">
        <name>[4Fe-4S] cluster</name>
        <dbReference type="ChEBI" id="CHEBI:49883"/>
    </cofactor>
</comment>
<protein>
    <recommendedName>
        <fullName evidence="8">Radical SAM core domain-containing protein</fullName>
    </recommendedName>
</protein>
<keyword evidence="3" id="KW-0949">S-adenosyl-L-methionine</keyword>
<dbReference type="PANTHER" id="PTHR30352">
    <property type="entry name" value="PYRUVATE FORMATE-LYASE-ACTIVATING ENZYME"/>
    <property type="match status" value="1"/>
</dbReference>
<accession>A0A7G9YYZ2</accession>
<keyword evidence="6" id="KW-0411">Iron-sulfur</keyword>
<evidence type="ECO:0000256" key="6">
    <source>
        <dbReference type="ARBA" id="ARBA00023014"/>
    </source>
</evidence>
<dbReference type="InterPro" id="IPR034457">
    <property type="entry name" value="Organic_radical-activating"/>
</dbReference>
<proteinExistence type="predicted"/>
<evidence type="ECO:0000256" key="5">
    <source>
        <dbReference type="ARBA" id="ARBA00023004"/>
    </source>
</evidence>
<dbReference type="GO" id="GO:0046872">
    <property type="term" value="F:metal ion binding"/>
    <property type="evidence" value="ECO:0007669"/>
    <property type="project" value="UniProtKB-KW"/>
</dbReference>
<dbReference type="AlphaFoldDB" id="A0A7G9YYZ2"/>
<dbReference type="InterPro" id="IPR058240">
    <property type="entry name" value="rSAM_sf"/>
</dbReference>
<organism evidence="7">
    <name type="scientific">Candidatus Methanophagaceae archaeon ANME-1 ERB6</name>
    <dbReference type="NCBI Taxonomy" id="2759912"/>
    <lineage>
        <taxon>Archaea</taxon>
        <taxon>Methanobacteriati</taxon>
        <taxon>Methanobacteriota</taxon>
        <taxon>Stenosarchaea group</taxon>
        <taxon>Methanomicrobia</taxon>
        <taxon>Candidatus Methanophagales</taxon>
        <taxon>Candidatus Methanophagaceae</taxon>
    </lineage>
</organism>
<reference evidence="7" key="1">
    <citation type="submission" date="2020-06" db="EMBL/GenBank/DDBJ databases">
        <title>Unique genomic features of the anaerobic methanotrophic archaea.</title>
        <authorList>
            <person name="Chadwick G.L."/>
            <person name="Skennerton C.T."/>
            <person name="Laso-Perez R."/>
            <person name="Leu A.O."/>
            <person name="Speth D.R."/>
            <person name="Yu H."/>
            <person name="Morgan-Lang C."/>
            <person name="Hatzenpichler R."/>
            <person name="Goudeau D."/>
            <person name="Malmstrom R."/>
            <person name="Brazelton W.J."/>
            <person name="Woyke T."/>
            <person name="Hallam S.J."/>
            <person name="Tyson G.W."/>
            <person name="Wegener G."/>
            <person name="Boetius A."/>
            <person name="Orphan V."/>
        </authorList>
    </citation>
    <scope>NUCLEOTIDE SEQUENCE</scope>
</reference>
<evidence type="ECO:0000256" key="3">
    <source>
        <dbReference type="ARBA" id="ARBA00022691"/>
    </source>
</evidence>
<evidence type="ECO:0008006" key="8">
    <source>
        <dbReference type="Google" id="ProtNLM"/>
    </source>
</evidence>
<keyword evidence="2" id="KW-0004">4Fe-4S</keyword>
<sequence>MALKEAMLYEKEDVKVRCNICAHHCHITENGYGVCRTRQNIDGKLYTLIYSSVSSSHMDPIEKKPLYHFFPGTLVFSLGTISCNFRCKHCQNWGISTAEVGEVYTTEIPPEEAVR</sequence>
<dbReference type="GO" id="GO:0051539">
    <property type="term" value="F:4 iron, 4 sulfur cluster binding"/>
    <property type="evidence" value="ECO:0007669"/>
    <property type="project" value="UniProtKB-KW"/>
</dbReference>